<protein>
    <submittedName>
        <fullName evidence="1">Uncharacterized protein</fullName>
    </submittedName>
</protein>
<gene>
    <name evidence="1" type="ORF">FRX31_007884</name>
</gene>
<evidence type="ECO:0000313" key="1">
    <source>
        <dbReference type="EMBL" id="KAF5202529.1"/>
    </source>
</evidence>
<sequence>MCDIRWQGLKHSFDELFGIPTTASDIIVFLVLKSLHLWFMRSWEEKAVIMRKEGEEEERYNTYNGITIMPRLSKLQIMDCKELKVIPFYMFSHELKDLKISDCPQLTGLQPSLPPLLEKLHLSGNVGVLKSSLPLLHNNNDNYPNLNNFHIYHSAQSSLPEGFNQLTSIRQLNFSYCEILDFESDDLKHVTKFNLLEINECPILAERFRGGGEISSSSPHVYNISICRSLCILELSVITAR</sequence>
<organism evidence="1 2">
    <name type="scientific">Thalictrum thalictroides</name>
    <name type="common">Rue-anemone</name>
    <name type="synonym">Anemone thalictroides</name>
    <dbReference type="NCBI Taxonomy" id="46969"/>
    <lineage>
        <taxon>Eukaryota</taxon>
        <taxon>Viridiplantae</taxon>
        <taxon>Streptophyta</taxon>
        <taxon>Embryophyta</taxon>
        <taxon>Tracheophyta</taxon>
        <taxon>Spermatophyta</taxon>
        <taxon>Magnoliopsida</taxon>
        <taxon>Ranunculales</taxon>
        <taxon>Ranunculaceae</taxon>
        <taxon>Thalictroideae</taxon>
        <taxon>Thalictrum</taxon>
    </lineage>
</organism>
<dbReference type="EMBL" id="JABWDY010007997">
    <property type="protein sequence ID" value="KAF5202529.1"/>
    <property type="molecule type" value="Genomic_DNA"/>
</dbReference>
<proteinExistence type="predicted"/>
<dbReference type="AlphaFoldDB" id="A0A7J6WYL3"/>
<name>A0A7J6WYL3_THATH</name>
<dbReference type="InterPro" id="IPR032675">
    <property type="entry name" value="LRR_dom_sf"/>
</dbReference>
<reference evidence="1 2" key="1">
    <citation type="submission" date="2020-06" db="EMBL/GenBank/DDBJ databases">
        <title>Transcriptomic and genomic resources for Thalictrum thalictroides and T. hernandezii: Facilitating candidate gene discovery in an emerging model plant lineage.</title>
        <authorList>
            <person name="Arias T."/>
            <person name="Riano-Pachon D.M."/>
            <person name="Di Stilio V.S."/>
        </authorList>
    </citation>
    <scope>NUCLEOTIDE SEQUENCE [LARGE SCALE GENOMIC DNA]</scope>
    <source>
        <strain evidence="2">cv. WT478/WT964</strain>
        <tissue evidence="1">Leaves</tissue>
    </source>
</reference>
<accession>A0A7J6WYL3</accession>
<dbReference type="OrthoDB" id="1413650at2759"/>
<dbReference type="SUPFAM" id="SSF52058">
    <property type="entry name" value="L domain-like"/>
    <property type="match status" value="1"/>
</dbReference>
<keyword evidence="2" id="KW-1185">Reference proteome</keyword>
<evidence type="ECO:0000313" key="2">
    <source>
        <dbReference type="Proteomes" id="UP000554482"/>
    </source>
</evidence>
<dbReference type="Gene3D" id="3.80.10.10">
    <property type="entry name" value="Ribonuclease Inhibitor"/>
    <property type="match status" value="1"/>
</dbReference>
<dbReference type="Proteomes" id="UP000554482">
    <property type="component" value="Unassembled WGS sequence"/>
</dbReference>
<comment type="caution">
    <text evidence="1">The sequence shown here is derived from an EMBL/GenBank/DDBJ whole genome shotgun (WGS) entry which is preliminary data.</text>
</comment>